<evidence type="ECO:0000313" key="4">
    <source>
        <dbReference type="Proteomes" id="UP000291483"/>
    </source>
</evidence>
<gene>
    <name evidence="3" type="ORF">EV379_2508</name>
</gene>
<dbReference type="InterPro" id="IPR006390">
    <property type="entry name" value="DHP_synth_dom"/>
</dbReference>
<name>A0A4Q8AQ78_9MICO</name>
<dbReference type="AlphaFoldDB" id="A0A4Q8AQ78"/>
<dbReference type="InterPro" id="IPR000489">
    <property type="entry name" value="Pterin-binding_dom"/>
</dbReference>
<proteinExistence type="inferred from homology"/>
<dbReference type="Pfam" id="PF00809">
    <property type="entry name" value="Pterin_bind"/>
    <property type="match status" value="1"/>
</dbReference>
<dbReference type="PANTHER" id="PTHR20941">
    <property type="entry name" value="FOLATE SYNTHESIS PROTEINS"/>
    <property type="match status" value="1"/>
</dbReference>
<dbReference type="NCBIfam" id="TIGR01496">
    <property type="entry name" value="DHPS"/>
    <property type="match status" value="1"/>
</dbReference>
<evidence type="ECO:0000313" key="3">
    <source>
        <dbReference type="EMBL" id="RZU66159.1"/>
    </source>
</evidence>
<dbReference type="Gene3D" id="3.20.20.20">
    <property type="entry name" value="Dihydropteroate synthase-like"/>
    <property type="match status" value="1"/>
</dbReference>
<dbReference type="SUPFAM" id="SSF51717">
    <property type="entry name" value="Dihydropteroate synthetase-like"/>
    <property type="match status" value="1"/>
</dbReference>
<protein>
    <submittedName>
        <fullName evidence="3">Dihydropteroate synthase</fullName>
    </submittedName>
</protein>
<dbReference type="GO" id="GO:0004156">
    <property type="term" value="F:dihydropteroate synthase activity"/>
    <property type="evidence" value="ECO:0007669"/>
    <property type="project" value="InterPro"/>
</dbReference>
<sequence>MSAHAPVAAAAADTAGTAGTASTVAATAMDDTAVAGTAERLTVRQNRGMDSASSFPQPLLRHPLRRIGAREFDFSRQVAVMAVVNRTPDSFYDRGATFALDHAVRASLAAVAAGADWVDIGGVPFAPGPELPVAEECDRVLPVVRAVRAASDCVISVDTFQPEVARRGIEAGATVINDTTGLFHPELANVVADSEATLVITHSLASPRTQYPHPRYNDVVVEIGDYLLRRVELAMARGVPEQRIVIDPGHDLNKNTLHTLEITRRLGELTALGHPTLVAVSNKDFIGETLDAPREARLEGSLAAMVACILAGARIVRMHNVPESVAAVRMTEAILGVRQPAYLKHNMGEFNTHE</sequence>
<organism evidence="3 4">
    <name type="scientific">Microterricola gilva</name>
    <dbReference type="NCBI Taxonomy" id="393267"/>
    <lineage>
        <taxon>Bacteria</taxon>
        <taxon>Bacillati</taxon>
        <taxon>Actinomycetota</taxon>
        <taxon>Actinomycetes</taxon>
        <taxon>Micrococcales</taxon>
        <taxon>Microbacteriaceae</taxon>
        <taxon>Microterricola</taxon>
    </lineage>
</organism>
<accession>A0A4Q8AQ78</accession>
<dbReference type="PROSITE" id="PS50972">
    <property type="entry name" value="PTERIN_BINDING"/>
    <property type="match status" value="1"/>
</dbReference>
<evidence type="ECO:0000259" key="2">
    <source>
        <dbReference type="PROSITE" id="PS50972"/>
    </source>
</evidence>
<dbReference type="GO" id="GO:0005829">
    <property type="term" value="C:cytosol"/>
    <property type="evidence" value="ECO:0007669"/>
    <property type="project" value="TreeGrafter"/>
</dbReference>
<comment type="caution">
    <text evidence="3">The sequence shown here is derived from an EMBL/GenBank/DDBJ whole genome shotgun (WGS) entry which is preliminary data.</text>
</comment>
<dbReference type="PANTHER" id="PTHR20941:SF8">
    <property type="entry name" value="INACTIVE DIHYDROPTEROATE SYNTHASE 2"/>
    <property type="match status" value="1"/>
</dbReference>
<feature type="domain" description="Pterin-binding" evidence="2">
    <location>
        <begin position="78"/>
        <end position="329"/>
    </location>
</feature>
<comment type="similarity">
    <text evidence="1">Belongs to the DHPS family.</text>
</comment>
<dbReference type="CDD" id="cd00739">
    <property type="entry name" value="DHPS"/>
    <property type="match status" value="1"/>
</dbReference>
<dbReference type="GO" id="GO:0009396">
    <property type="term" value="P:folic acid-containing compound biosynthetic process"/>
    <property type="evidence" value="ECO:0007669"/>
    <property type="project" value="InterPro"/>
</dbReference>
<dbReference type="InterPro" id="IPR011005">
    <property type="entry name" value="Dihydropteroate_synth-like_sf"/>
</dbReference>
<dbReference type="EMBL" id="SHLC01000001">
    <property type="protein sequence ID" value="RZU66159.1"/>
    <property type="molecule type" value="Genomic_DNA"/>
</dbReference>
<dbReference type="Proteomes" id="UP000291483">
    <property type="component" value="Unassembled WGS sequence"/>
</dbReference>
<evidence type="ECO:0000256" key="1">
    <source>
        <dbReference type="ARBA" id="ARBA00009503"/>
    </source>
</evidence>
<dbReference type="InterPro" id="IPR045031">
    <property type="entry name" value="DHP_synth-like"/>
</dbReference>
<reference evidence="3 4" key="1">
    <citation type="submission" date="2019-02" db="EMBL/GenBank/DDBJ databases">
        <title>Sequencing the genomes of 1000 actinobacteria strains.</title>
        <authorList>
            <person name="Klenk H.-P."/>
        </authorList>
    </citation>
    <scope>NUCLEOTIDE SEQUENCE [LARGE SCALE GENOMIC DNA]</scope>
    <source>
        <strain evidence="3 4">DSM 18319</strain>
    </source>
</reference>
<dbReference type="PROSITE" id="PS00792">
    <property type="entry name" value="DHPS_1"/>
    <property type="match status" value="1"/>
</dbReference>
<keyword evidence="4" id="KW-1185">Reference proteome</keyword>